<organism evidence="1 2">
    <name type="scientific">Mucilaginibacter corticis</name>
    <dbReference type="NCBI Taxonomy" id="2597670"/>
    <lineage>
        <taxon>Bacteria</taxon>
        <taxon>Pseudomonadati</taxon>
        <taxon>Bacteroidota</taxon>
        <taxon>Sphingobacteriia</taxon>
        <taxon>Sphingobacteriales</taxon>
        <taxon>Sphingobacteriaceae</taxon>
        <taxon>Mucilaginibacter</taxon>
    </lineage>
</organism>
<evidence type="ECO:0000313" key="2">
    <source>
        <dbReference type="Proteomes" id="UP000318733"/>
    </source>
</evidence>
<evidence type="ECO:0000313" key="1">
    <source>
        <dbReference type="EMBL" id="TSJ38645.1"/>
    </source>
</evidence>
<gene>
    <name evidence="1" type="ORF">FO440_19240</name>
</gene>
<dbReference type="Proteomes" id="UP000318733">
    <property type="component" value="Unassembled WGS sequence"/>
</dbReference>
<dbReference type="EMBL" id="VLPK01000004">
    <property type="protein sequence ID" value="TSJ38645.1"/>
    <property type="molecule type" value="Genomic_DNA"/>
</dbReference>
<dbReference type="OrthoDB" id="709159at2"/>
<keyword evidence="2" id="KW-1185">Reference proteome</keyword>
<sequence length="133" mass="15065">MPTFTTQIPCEFDRNYFLKIEDDGRVAYAYLLEGEDTIGDVWLYNRQEAPAISFWRTEDMPFLNPTEYLAKEAAIKPISAESEIRCEWTESLDDGLIEVGIYIRDKFIASVASGSKPGWSVLVAKDGPLALVY</sequence>
<reference evidence="1 2" key="1">
    <citation type="submission" date="2019-07" db="EMBL/GenBank/DDBJ databases">
        <authorList>
            <person name="Huq M.A."/>
        </authorList>
    </citation>
    <scope>NUCLEOTIDE SEQUENCE [LARGE SCALE GENOMIC DNA]</scope>
    <source>
        <strain evidence="1 2">MAH-19</strain>
    </source>
</reference>
<name>A0A556MFU1_9SPHI</name>
<accession>A0A556MFU1</accession>
<dbReference type="AlphaFoldDB" id="A0A556MFU1"/>
<proteinExistence type="predicted"/>
<protein>
    <submittedName>
        <fullName evidence="1">Uncharacterized protein</fullName>
    </submittedName>
</protein>
<comment type="caution">
    <text evidence="1">The sequence shown here is derived from an EMBL/GenBank/DDBJ whole genome shotgun (WGS) entry which is preliminary data.</text>
</comment>